<comment type="function">
    <text evidence="17 18">Catalyzes the last two sequential reactions in the de novo biosynthetic pathway for UDP-N-acetylglucosamine (UDP-GlcNAc). The C-terminal domain catalyzes the transfer of acetyl group from acetyl coenzyme A to glucosamine-1-phosphate (GlcN-1-P) to produce N-acetylglucosamine-1-phosphate (GlcNAc-1-P), which is converted into UDP-GlcNAc by the transfer of uridine 5-monophosphate (from uridine 5-triphosphate), a reaction catalyzed by the N-terminal domain.</text>
</comment>
<accession>A0A2R4XM97</accession>
<comment type="cofactor">
    <cofactor evidence="18">
        <name>Mg(2+)</name>
        <dbReference type="ChEBI" id="CHEBI:18420"/>
    </cofactor>
    <text evidence="18">Binds 1 Mg(2+) ion per subunit.</text>
</comment>
<dbReference type="Pfam" id="PF12804">
    <property type="entry name" value="NTP_transf_3"/>
    <property type="match status" value="1"/>
</dbReference>
<evidence type="ECO:0000256" key="16">
    <source>
        <dbReference type="ARBA" id="ARBA00048493"/>
    </source>
</evidence>
<feature type="binding site" evidence="18">
    <location>
        <position position="21"/>
    </location>
    <ligand>
        <name>UDP-N-acetyl-alpha-D-glucosamine</name>
        <dbReference type="ChEBI" id="CHEBI:57705"/>
    </ligand>
</feature>
<dbReference type="GO" id="GO:0016020">
    <property type="term" value="C:membrane"/>
    <property type="evidence" value="ECO:0007669"/>
    <property type="project" value="GOC"/>
</dbReference>
<feature type="binding site" evidence="18">
    <location>
        <position position="440"/>
    </location>
    <ligand>
        <name>acetyl-CoA</name>
        <dbReference type="ChEBI" id="CHEBI:57288"/>
    </ligand>
</feature>
<keyword evidence="11 18" id="KW-0573">Peptidoglycan synthesis</keyword>
<feature type="binding site" evidence="18">
    <location>
        <position position="73"/>
    </location>
    <ligand>
        <name>UDP-N-acetyl-alpha-D-glucosamine</name>
        <dbReference type="ChEBI" id="CHEBI:57705"/>
    </ligand>
</feature>
<keyword evidence="8 18" id="KW-0677">Repeat</keyword>
<evidence type="ECO:0000256" key="5">
    <source>
        <dbReference type="ARBA" id="ARBA00022679"/>
    </source>
</evidence>
<dbReference type="Gene3D" id="2.160.10.10">
    <property type="entry name" value="Hexapeptide repeat proteins"/>
    <property type="match status" value="1"/>
</dbReference>
<evidence type="ECO:0000256" key="3">
    <source>
        <dbReference type="ARBA" id="ARBA00007947"/>
    </source>
</evidence>
<evidence type="ECO:0000256" key="11">
    <source>
        <dbReference type="ARBA" id="ARBA00022984"/>
    </source>
</evidence>
<dbReference type="GO" id="GO:0003977">
    <property type="term" value="F:UDP-N-acetylglucosamine diphosphorylase activity"/>
    <property type="evidence" value="ECO:0007669"/>
    <property type="project" value="UniProtKB-UniRule"/>
</dbReference>
<evidence type="ECO:0000256" key="2">
    <source>
        <dbReference type="ARBA" id="ARBA00007707"/>
    </source>
</evidence>
<evidence type="ECO:0000256" key="14">
    <source>
        <dbReference type="ARBA" id="ARBA00023316"/>
    </source>
</evidence>
<feature type="binding site" evidence="18">
    <location>
        <position position="169"/>
    </location>
    <ligand>
        <name>UDP-N-acetyl-alpha-D-glucosamine</name>
        <dbReference type="ChEBI" id="CHEBI:57705"/>
    </ligand>
</feature>
<comment type="pathway">
    <text evidence="18">Nucleotide-sugar biosynthesis; UDP-N-acetyl-alpha-D-glucosamine biosynthesis; UDP-N-acetyl-alpha-D-glucosamine from N-acetyl-alpha-D-glucosamine 1-phosphate: step 1/1.</text>
</comment>
<keyword evidence="10 18" id="KW-0133">Cell shape</keyword>
<keyword evidence="7 18" id="KW-0479">Metal-binding</keyword>
<feature type="region of interest" description="Pyrophosphorylase" evidence="18">
    <location>
        <begin position="1"/>
        <end position="229"/>
    </location>
</feature>
<feature type="binding site" evidence="18">
    <location>
        <position position="333"/>
    </location>
    <ligand>
        <name>UDP-N-acetyl-alpha-D-glucosamine</name>
        <dbReference type="ChEBI" id="CHEBI:57705"/>
    </ligand>
</feature>
<comment type="subcellular location">
    <subcellularLocation>
        <location evidence="1 18">Cytoplasm</location>
    </subcellularLocation>
</comment>
<dbReference type="Pfam" id="PF25087">
    <property type="entry name" value="GMPPB_C"/>
    <property type="match status" value="1"/>
</dbReference>
<dbReference type="InterPro" id="IPR050065">
    <property type="entry name" value="GlmU-like"/>
</dbReference>
<dbReference type="GO" id="GO:0009245">
    <property type="term" value="P:lipid A biosynthetic process"/>
    <property type="evidence" value="ECO:0007669"/>
    <property type="project" value="UniProtKB-UniRule"/>
</dbReference>
<comment type="similarity">
    <text evidence="2 18">In the C-terminal section; belongs to the transferase hexapeptide repeat family.</text>
</comment>
<gene>
    <name evidence="18 21" type="primary">glmU</name>
    <name evidence="21" type="ORF">DBV39_15610</name>
</gene>
<comment type="catalytic activity">
    <reaction evidence="16 18">
        <text>N-acetyl-alpha-D-glucosamine 1-phosphate + UTP + H(+) = UDP-N-acetyl-alpha-D-glucosamine + diphosphate</text>
        <dbReference type="Rhea" id="RHEA:13509"/>
        <dbReference type="ChEBI" id="CHEBI:15378"/>
        <dbReference type="ChEBI" id="CHEBI:33019"/>
        <dbReference type="ChEBI" id="CHEBI:46398"/>
        <dbReference type="ChEBI" id="CHEBI:57705"/>
        <dbReference type="ChEBI" id="CHEBI:57776"/>
        <dbReference type="EC" id="2.7.7.23"/>
    </reaction>
</comment>
<comment type="subunit">
    <text evidence="18">Homotrimer.</text>
</comment>
<evidence type="ECO:0000256" key="4">
    <source>
        <dbReference type="ARBA" id="ARBA00022490"/>
    </source>
</evidence>
<evidence type="ECO:0000256" key="18">
    <source>
        <dbReference type="HAMAP-Rule" id="MF_01631"/>
    </source>
</evidence>
<feature type="binding site" evidence="18">
    <location>
        <begin position="386"/>
        <end position="387"/>
    </location>
    <ligand>
        <name>acetyl-CoA</name>
        <dbReference type="ChEBI" id="CHEBI:57288"/>
    </ligand>
</feature>
<comment type="similarity">
    <text evidence="3 18">In the N-terminal section; belongs to the N-acetylglucosamine-1-phosphate uridyltransferase family.</text>
</comment>
<feature type="binding site" evidence="18">
    <location>
        <begin position="103"/>
        <end position="105"/>
    </location>
    <ligand>
        <name>UDP-N-acetyl-alpha-D-glucosamine</name>
        <dbReference type="ChEBI" id="CHEBI:57705"/>
    </ligand>
</feature>
<dbReference type="RefSeq" id="WP_108622332.1">
    <property type="nucleotide sequence ID" value="NZ_CP028901.1"/>
</dbReference>
<dbReference type="SUPFAM" id="SSF53448">
    <property type="entry name" value="Nucleotide-diphospho-sugar transferases"/>
    <property type="match status" value="1"/>
</dbReference>
<dbReference type="UniPathway" id="UPA00973"/>
<reference evidence="21 22" key="1">
    <citation type="submission" date="2018-04" db="EMBL/GenBank/DDBJ databases">
        <title>Bordetella sp. HZ20 isolated from seawater.</title>
        <authorList>
            <person name="Sun C."/>
        </authorList>
    </citation>
    <scope>NUCLEOTIDE SEQUENCE [LARGE SCALE GENOMIC DNA]</scope>
    <source>
        <strain evidence="21 22">HZ20</strain>
    </source>
</reference>
<feature type="binding site" evidence="18">
    <location>
        <position position="380"/>
    </location>
    <ligand>
        <name>acetyl-CoA</name>
        <dbReference type="ChEBI" id="CHEBI:57288"/>
    </ligand>
</feature>
<evidence type="ECO:0000256" key="15">
    <source>
        <dbReference type="ARBA" id="ARBA00048247"/>
    </source>
</evidence>
<dbReference type="Pfam" id="PF00132">
    <property type="entry name" value="Hexapep"/>
    <property type="match status" value="1"/>
</dbReference>
<evidence type="ECO:0000256" key="17">
    <source>
        <dbReference type="ARBA" id="ARBA00049628"/>
    </source>
</evidence>
<feature type="region of interest" description="N-acetyltransferase" evidence="18">
    <location>
        <begin position="251"/>
        <end position="462"/>
    </location>
</feature>
<comment type="pathway">
    <text evidence="18">Nucleotide-sugar biosynthesis; UDP-N-acetyl-alpha-D-glucosamine biosynthesis; N-acetyl-alpha-D-glucosamine 1-phosphate from alpha-D-glucosamine 6-phosphate (route II): step 2/2.</text>
</comment>
<evidence type="ECO:0000256" key="10">
    <source>
        <dbReference type="ARBA" id="ARBA00022960"/>
    </source>
</evidence>
<dbReference type="KEGG" id="boz:DBV39_15610"/>
<feature type="binding site" evidence="18">
    <location>
        <begin position="7"/>
        <end position="10"/>
    </location>
    <ligand>
        <name>UDP-N-acetyl-alpha-D-glucosamine</name>
        <dbReference type="ChEBI" id="CHEBI:57705"/>
    </ligand>
</feature>
<protein>
    <recommendedName>
        <fullName evidence="18">Bifunctional protein GlmU</fullName>
    </recommendedName>
    <domain>
        <recommendedName>
            <fullName evidence="18">UDP-N-acetylglucosamine pyrophosphorylase</fullName>
            <ecNumber evidence="18">2.7.7.23</ecNumber>
        </recommendedName>
        <alternativeName>
            <fullName evidence="18">N-acetylglucosamine-1-phosphate uridyltransferase</fullName>
        </alternativeName>
    </domain>
    <domain>
        <recommendedName>
            <fullName evidence="18">Glucosamine-1-phosphate N-acetyltransferase</fullName>
            <ecNumber evidence="18">2.3.1.157</ecNumber>
        </recommendedName>
    </domain>
</protein>
<dbReference type="InterPro" id="IPR056729">
    <property type="entry name" value="GMPPB_C"/>
</dbReference>
<evidence type="ECO:0000256" key="8">
    <source>
        <dbReference type="ARBA" id="ARBA00022737"/>
    </source>
</evidence>
<dbReference type="GO" id="GO:0000902">
    <property type="term" value="P:cell morphogenesis"/>
    <property type="evidence" value="ECO:0007669"/>
    <property type="project" value="UniProtKB-UniRule"/>
</dbReference>
<keyword evidence="5 18" id="KW-0808">Transferase</keyword>
<dbReference type="InterPro" id="IPR011004">
    <property type="entry name" value="Trimer_LpxA-like_sf"/>
</dbReference>
<feature type="binding site" evidence="18">
    <location>
        <position position="139"/>
    </location>
    <ligand>
        <name>UDP-N-acetyl-alpha-D-glucosamine</name>
        <dbReference type="ChEBI" id="CHEBI:57705"/>
    </ligand>
</feature>
<feature type="binding site" evidence="18">
    <location>
        <position position="366"/>
    </location>
    <ligand>
        <name>UDP-N-acetyl-alpha-D-glucosamine</name>
        <dbReference type="ChEBI" id="CHEBI:57705"/>
    </ligand>
</feature>
<feature type="region of interest" description="Linker" evidence="18">
    <location>
        <begin position="230"/>
        <end position="250"/>
    </location>
</feature>
<keyword evidence="6 18" id="KW-0548">Nucleotidyltransferase</keyword>
<dbReference type="AlphaFoldDB" id="A0A2R4XM97"/>
<feature type="binding site" evidence="18">
    <location>
        <position position="227"/>
    </location>
    <ligand>
        <name>UDP-N-acetyl-alpha-D-glucosamine</name>
        <dbReference type="ChEBI" id="CHEBI:57705"/>
    </ligand>
</feature>
<dbReference type="InterPro" id="IPR038009">
    <property type="entry name" value="GlmU_C_LbH"/>
</dbReference>
<evidence type="ECO:0000256" key="7">
    <source>
        <dbReference type="ARBA" id="ARBA00022723"/>
    </source>
</evidence>
<dbReference type="PANTHER" id="PTHR43584">
    <property type="entry name" value="NUCLEOTIDYL TRANSFERASE"/>
    <property type="match status" value="1"/>
</dbReference>
<dbReference type="UniPathway" id="UPA00113">
    <property type="reaction ID" value="UER00532"/>
</dbReference>
<dbReference type="HAMAP" id="MF_01631">
    <property type="entry name" value="GlmU"/>
    <property type="match status" value="1"/>
</dbReference>
<evidence type="ECO:0000256" key="12">
    <source>
        <dbReference type="ARBA" id="ARBA00023268"/>
    </source>
</evidence>
<dbReference type="GO" id="GO:0006048">
    <property type="term" value="P:UDP-N-acetylglucosamine biosynthetic process"/>
    <property type="evidence" value="ECO:0007669"/>
    <property type="project" value="UniProtKB-UniPathway"/>
</dbReference>
<keyword evidence="13 18" id="KW-0012">Acyltransferase</keyword>
<dbReference type="GO" id="GO:0071555">
    <property type="term" value="P:cell wall organization"/>
    <property type="evidence" value="ECO:0007669"/>
    <property type="project" value="UniProtKB-KW"/>
</dbReference>
<comment type="pathway">
    <text evidence="18">Bacterial outer membrane biogenesis; LPS lipid A biosynthesis.</text>
</comment>
<keyword evidence="22" id="KW-1185">Reference proteome</keyword>
<evidence type="ECO:0000256" key="9">
    <source>
        <dbReference type="ARBA" id="ARBA00022842"/>
    </source>
</evidence>
<keyword evidence="12 18" id="KW-0511">Multifunctional enzyme</keyword>
<proteinExistence type="inferred from homology"/>
<dbReference type="EC" id="2.7.7.23" evidence="18"/>
<dbReference type="GO" id="GO:0008360">
    <property type="term" value="P:regulation of cell shape"/>
    <property type="evidence" value="ECO:0007669"/>
    <property type="project" value="UniProtKB-KW"/>
</dbReference>
<comment type="catalytic activity">
    <reaction evidence="15 18">
        <text>alpha-D-glucosamine 1-phosphate + acetyl-CoA = N-acetyl-alpha-D-glucosamine 1-phosphate + CoA + H(+)</text>
        <dbReference type="Rhea" id="RHEA:13725"/>
        <dbReference type="ChEBI" id="CHEBI:15378"/>
        <dbReference type="ChEBI" id="CHEBI:57287"/>
        <dbReference type="ChEBI" id="CHEBI:57288"/>
        <dbReference type="ChEBI" id="CHEBI:57776"/>
        <dbReference type="ChEBI" id="CHEBI:58516"/>
        <dbReference type="EC" id="2.3.1.157"/>
    </reaction>
</comment>
<dbReference type="GO" id="GO:0000287">
    <property type="term" value="F:magnesium ion binding"/>
    <property type="evidence" value="ECO:0007669"/>
    <property type="project" value="UniProtKB-UniRule"/>
</dbReference>
<dbReference type="EC" id="2.3.1.157" evidence="18"/>
<dbReference type="InterPro" id="IPR001451">
    <property type="entry name" value="Hexapep"/>
</dbReference>
<organism evidence="21 22">
    <name type="scientific">Orrella marina</name>
    <dbReference type="NCBI Taxonomy" id="2163011"/>
    <lineage>
        <taxon>Bacteria</taxon>
        <taxon>Pseudomonadati</taxon>
        <taxon>Pseudomonadota</taxon>
        <taxon>Betaproteobacteria</taxon>
        <taxon>Burkholderiales</taxon>
        <taxon>Alcaligenaceae</taxon>
        <taxon>Orrella</taxon>
    </lineage>
</organism>
<feature type="binding site" evidence="18">
    <location>
        <position position="377"/>
    </location>
    <ligand>
        <name>UDP-N-acetyl-alpha-D-glucosamine</name>
        <dbReference type="ChEBI" id="CHEBI:57705"/>
    </ligand>
</feature>
<dbReference type="GO" id="GO:0009252">
    <property type="term" value="P:peptidoglycan biosynthetic process"/>
    <property type="evidence" value="ECO:0007669"/>
    <property type="project" value="UniProtKB-UniRule"/>
</dbReference>
<dbReference type="CDD" id="cd02540">
    <property type="entry name" value="GT2_GlmU_N_bac"/>
    <property type="match status" value="1"/>
</dbReference>
<dbReference type="NCBIfam" id="TIGR01173">
    <property type="entry name" value="glmU"/>
    <property type="match status" value="1"/>
</dbReference>
<dbReference type="GO" id="GO:0019134">
    <property type="term" value="F:glucosamine-1-phosphate N-acetyltransferase activity"/>
    <property type="evidence" value="ECO:0007669"/>
    <property type="project" value="UniProtKB-UniRule"/>
</dbReference>
<evidence type="ECO:0000259" key="20">
    <source>
        <dbReference type="Pfam" id="PF25087"/>
    </source>
</evidence>
<keyword evidence="9 18" id="KW-0460">Magnesium</keyword>
<dbReference type="InterPro" id="IPR005882">
    <property type="entry name" value="Bifunctional_GlmU"/>
</dbReference>
<evidence type="ECO:0000313" key="21">
    <source>
        <dbReference type="EMBL" id="AWB34922.1"/>
    </source>
</evidence>
<feature type="binding site" evidence="18">
    <location>
        <position position="405"/>
    </location>
    <ligand>
        <name>acetyl-CoA</name>
        <dbReference type="ChEBI" id="CHEBI:57288"/>
    </ligand>
</feature>
<evidence type="ECO:0000256" key="6">
    <source>
        <dbReference type="ARBA" id="ARBA00022695"/>
    </source>
</evidence>
<keyword evidence="14 18" id="KW-0961">Cell wall biogenesis/degradation</keyword>
<dbReference type="Gene3D" id="3.90.550.10">
    <property type="entry name" value="Spore Coat Polysaccharide Biosynthesis Protein SpsA, Chain A"/>
    <property type="match status" value="1"/>
</dbReference>
<dbReference type="PANTHER" id="PTHR43584:SF3">
    <property type="entry name" value="BIFUNCTIONAL PROTEIN GLMU"/>
    <property type="match status" value="1"/>
</dbReference>
<feature type="binding site" evidence="18">
    <location>
        <position position="351"/>
    </location>
    <ligand>
        <name>UDP-N-acetyl-alpha-D-glucosamine</name>
        <dbReference type="ChEBI" id="CHEBI:57705"/>
    </ligand>
</feature>
<dbReference type="Proteomes" id="UP000244571">
    <property type="component" value="Chromosome"/>
</dbReference>
<feature type="binding site" evidence="18">
    <location>
        <position position="105"/>
    </location>
    <ligand>
        <name>Mg(2+)</name>
        <dbReference type="ChEBI" id="CHEBI:18420"/>
    </ligand>
</feature>
<feature type="active site" description="Proton acceptor" evidence="18">
    <location>
        <position position="363"/>
    </location>
</feature>
<evidence type="ECO:0000259" key="19">
    <source>
        <dbReference type="Pfam" id="PF12804"/>
    </source>
</evidence>
<dbReference type="OrthoDB" id="9775031at2"/>
<feature type="binding site" evidence="18">
    <location>
        <position position="154"/>
    </location>
    <ligand>
        <name>UDP-N-acetyl-alpha-D-glucosamine</name>
        <dbReference type="ChEBI" id="CHEBI:57705"/>
    </ligand>
</feature>
<feature type="binding site" evidence="18">
    <location>
        <begin position="78"/>
        <end position="79"/>
    </location>
    <ligand>
        <name>UDP-N-acetyl-alpha-D-glucosamine</name>
        <dbReference type="ChEBI" id="CHEBI:57705"/>
    </ligand>
</feature>
<feature type="binding site" evidence="18">
    <location>
        <position position="227"/>
    </location>
    <ligand>
        <name>Mg(2+)</name>
        <dbReference type="ChEBI" id="CHEBI:18420"/>
    </ligand>
</feature>
<dbReference type="EMBL" id="CP028901">
    <property type="protein sequence ID" value="AWB34922.1"/>
    <property type="molecule type" value="Genomic_DNA"/>
</dbReference>
<dbReference type="InterPro" id="IPR025877">
    <property type="entry name" value="MobA-like_NTP_Trfase"/>
</dbReference>
<dbReference type="SUPFAM" id="SSF51161">
    <property type="entry name" value="Trimeric LpxA-like enzymes"/>
    <property type="match status" value="1"/>
</dbReference>
<feature type="domain" description="MobA-like NTP transferase" evidence="19">
    <location>
        <begin position="5"/>
        <end position="124"/>
    </location>
</feature>
<evidence type="ECO:0000256" key="1">
    <source>
        <dbReference type="ARBA" id="ARBA00004496"/>
    </source>
</evidence>
<keyword evidence="4 18" id="KW-0963">Cytoplasm</keyword>
<feature type="binding site" evidence="18">
    <location>
        <position position="423"/>
    </location>
    <ligand>
        <name>acetyl-CoA</name>
        <dbReference type="ChEBI" id="CHEBI:57288"/>
    </ligand>
</feature>
<feature type="domain" description="Mannose-1-phosphate guanyltransferase C-terminal" evidence="20">
    <location>
        <begin position="268"/>
        <end position="354"/>
    </location>
</feature>
<evidence type="ECO:0000256" key="13">
    <source>
        <dbReference type="ARBA" id="ARBA00023315"/>
    </source>
</evidence>
<dbReference type="CDD" id="cd03353">
    <property type="entry name" value="LbH_GlmU_C"/>
    <property type="match status" value="1"/>
</dbReference>
<dbReference type="GO" id="GO:0005737">
    <property type="term" value="C:cytoplasm"/>
    <property type="evidence" value="ECO:0007669"/>
    <property type="project" value="UniProtKB-SubCell"/>
</dbReference>
<dbReference type="InterPro" id="IPR029044">
    <property type="entry name" value="Nucleotide-diphossugar_trans"/>
</dbReference>
<sequence>MLNIVILAAGMGKRMKSGLPKVLHPIAGRPMLSHLLETARSLNPDRLFIVVGHGAERVKAEFEGQSDLRFVLQAEQLGTGHAVQQVARDLVEEGEHDQTLVLYGDVPLVQSGTLRALLAASEDSLALLTEELPDPAGYGRIVRDHQGRVTAIVEHKDATPSQLAIREVNTGMLVAPTASLKSWLGRLQNNNAQGEYYLTDIIGMAVSECQVVATVEPQKRFETLGVNSRSQQADLERLWQRELAERQMIAGVTLADPDRFDQRGALACGQDVSIDVGCVFEGTVTLGDRVVIGPNCLLKDVVVADDVTINAFSHLQGAKVGSSAVVGPFARLRPGSDLGEKSHVGNFVEIKNATLGHGSKANHLSYLGDAQIGARVNIGAGTITCNYDGVNKHLTVIEDDAFIGSDTQLVAPVKVGAGATLGAGTTLTMDAPRGKLTISRSLQKTIEQWQRPVKQGEFSKKS</sequence>
<name>A0A2R4XM97_9BURK</name>
<evidence type="ECO:0000313" key="22">
    <source>
        <dbReference type="Proteomes" id="UP000244571"/>
    </source>
</evidence>